<dbReference type="GO" id="GO:0005739">
    <property type="term" value="C:mitochondrion"/>
    <property type="evidence" value="ECO:0007669"/>
    <property type="project" value="TreeGrafter"/>
</dbReference>
<organism evidence="9 10">
    <name type="scientific">Adiantum capillus-veneris</name>
    <name type="common">Maidenhair fern</name>
    <dbReference type="NCBI Taxonomy" id="13818"/>
    <lineage>
        <taxon>Eukaryota</taxon>
        <taxon>Viridiplantae</taxon>
        <taxon>Streptophyta</taxon>
        <taxon>Embryophyta</taxon>
        <taxon>Tracheophyta</taxon>
        <taxon>Polypodiopsida</taxon>
        <taxon>Polypodiidae</taxon>
        <taxon>Polypodiales</taxon>
        <taxon>Pteridineae</taxon>
        <taxon>Pteridaceae</taxon>
        <taxon>Vittarioideae</taxon>
        <taxon>Adiantum</taxon>
    </lineage>
</organism>
<dbReference type="Pfam" id="PF06325">
    <property type="entry name" value="PrmA"/>
    <property type="match status" value="1"/>
</dbReference>
<evidence type="ECO:0000256" key="5">
    <source>
        <dbReference type="ARBA" id="ARBA00022691"/>
    </source>
</evidence>
<reference evidence="9" key="1">
    <citation type="submission" date="2021-01" db="EMBL/GenBank/DDBJ databases">
        <title>Adiantum capillus-veneris genome.</title>
        <authorList>
            <person name="Fang Y."/>
            <person name="Liao Q."/>
        </authorList>
    </citation>
    <scope>NUCLEOTIDE SEQUENCE</scope>
    <source>
        <strain evidence="9">H3</strain>
        <tissue evidence="9">Leaf</tissue>
    </source>
</reference>
<evidence type="ECO:0000313" key="10">
    <source>
        <dbReference type="Proteomes" id="UP000886520"/>
    </source>
</evidence>
<dbReference type="CDD" id="cd02440">
    <property type="entry name" value="AdoMet_MTases"/>
    <property type="match status" value="1"/>
</dbReference>
<dbReference type="InterPro" id="IPR029063">
    <property type="entry name" value="SAM-dependent_MTases_sf"/>
</dbReference>
<evidence type="ECO:0000256" key="3">
    <source>
        <dbReference type="ARBA" id="ARBA00022603"/>
    </source>
</evidence>
<evidence type="ECO:0000256" key="7">
    <source>
        <dbReference type="ARBA" id="ARBA00041867"/>
    </source>
</evidence>
<dbReference type="PANTHER" id="PTHR43648">
    <property type="entry name" value="ELECTRON TRANSFER FLAVOPROTEIN BETA SUBUNIT LYSINE METHYLTRANSFERASE"/>
    <property type="match status" value="1"/>
</dbReference>
<dbReference type="GO" id="GO:0032259">
    <property type="term" value="P:methylation"/>
    <property type="evidence" value="ECO:0007669"/>
    <property type="project" value="UniProtKB-KW"/>
</dbReference>
<evidence type="ECO:0000313" key="9">
    <source>
        <dbReference type="EMBL" id="KAI5083884.1"/>
    </source>
</evidence>
<comment type="similarity">
    <text evidence="6">Belongs to the methyltransferase superfamily. ETFBKMT family.</text>
</comment>
<gene>
    <name evidence="9" type="ORF">GOP47_0000053</name>
</gene>
<evidence type="ECO:0000256" key="1">
    <source>
        <dbReference type="ARBA" id="ARBA00009741"/>
    </source>
</evidence>
<evidence type="ECO:0000256" key="4">
    <source>
        <dbReference type="ARBA" id="ARBA00022679"/>
    </source>
</evidence>
<dbReference type="PANTHER" id="PTHR43648:SF1">
    <property type="entry name" value="ELECTRON TRANSFER FLAVOPROTEIN BETA SUBUNIT LYSINE METHYLTRANSFERASE"/>
    <property type="match status" value="1"/>
</dbReference>
<accession>A0A9D4VD60</accession>
<dbReference type="EMBL" id="JABFUD020000001">
    <property type="protein sequence ID" value="KAI5083884.1"/>
    <property type="molecule type" value="Genomic_DNA"/>
</dbReference>
<dbReference type="SUPFAM" id="SSF53335">
    <property type="entry name" value="S-adenosyl-L-methionine-dependent methyltransferases"/>
    <property type="match status" value="1"/>
</dbReference>
<dbReference type="GO" id="GO:0016279">
    <property type="term" value="F:protein-lysine N-methyltransferase activity"/>
    <property type="evidence" value="ECO:0007669"/>
    <property type="project" value="TreeGrafter"/>
</dbReference>
<evidence type="ECO:0000256" key="2">
    <source>
        <dbReference type="ARBA" id="ARBA00022490"/>
    </source>
</evidence>
<keyword evidence="10" id="KW-1185">Reference proteome</keyword>
<dbReference type="HAMAP" id="MF_00735">
    <property type="entry name" value="Methyltr_PrmA"/>
    <property type="match status" value="1"/>
</dbReference>
<protein>
    <recommendedName>
        <fullName evidence="8">ETFB lysine methyltransferase</fullName>
    </recommendedName>
    <alternativeName>
        <fullName evidence="7">Protein N-lysine methyltransferase METTL20</fullName>
    </alternativeName>
</protein>
<keyword evidence="4" id="KW-0808">Transferase</keyword>
<keyword evidence="5" id="KW-0949">S-adenosyl-L-methionine</keyword>
<dbReference type="Proteomes" id="UP000886520">
    <property type="component" value="Chromosome 1"/>
</dbReference>
<evidence type="ECO:0000256" key="6">
    <source>
        <dbReference type="ARBA" id="ARBA00037932"/>
    </source>
</evidence>
<dbReference type="InterPro" id="IPR004498">
    <property type="entry name" value="Ribosomal_PrmA_MeTrfase"/>
</dbReference>
<sequence length="367" mass="39620">MGRWLRLVSKTTLGQHSFRRSRMDWGANRKRSVSGRLLPAASSSHASLVQACSTHNSSSYLIPTTSATVRCTGDIADGLMEALMSFGASSVSIEDGAPTDNAVQENFEGPVAWSNERRKLWNQCELIALFPPGHDVEECLALAFNSVGLKEKLTYRLSEVQHQNWEQQVKDLFQPLKISESLWIIPQWSSPPDSSATNIILDPGLAFGTGDHPTTQLCLRWLNNVMKGGEEILDYGTGSGILAIAALKAVGVDIDPMAISSATHNASLNGYGPDSLRLLNAPSSGNESIPVIDAKYDIVVANLLLNPLLLLSECLLSYTKPGGQLGLSGILKSQVDQVREAYGLHLDNMSVGIQDGWACLSGTKSFP</sequence>
<comment type="similarity">
    <text evidence="1">Belongs to the methyltransferase superfamily. PrmA family.</text>
</comment>
<dbReference type="OrthoDB" id="419617at2759"/>
<name>A0A9D4VD60_ADICA</name>
<dbReference type="AlphaFoldDB" id="A0A9D4VD60"/>
<dbReference type="Gene3D" id="3.40.50.150">
    <property type="entry name" value="Vaccinia Virus protein VP39"/>
    <property type="match status" value="1"/>
</dbReference>
<proteinExistence type="inferred from homology"/>
<dbReference type="InterPro" id="IPR050078">
    <property type="entry name" value="Ribosomal_L11_MeTrfase_PrmA"/>
</dbReference>
<keyword evidence="3" id="KW-0489">Methyltransferase</keyword>
<dbReference type="NCBIfam" id="TIGR00406">
    <property type="entry name" value="prmA"/>
    <property type="match status" value="1"/>
</dbReference>
<comment type="caution">
    <text evidence="9">The sequence shown here is derived from an EMBL/GenBank/DDBJ whole genome shotgun (WGS) entry which is preliminary data.</text>
</comment>
<keyword evidence="2" id="KW-0963">Cytoplasm</keyword>
<evidence type="ECO:0000256" key="8">
    <source>
        <dbReference type="ARBA" id="ARBA00042266"/>
    </source>
</evidence>